<accession>A0AA86UR02</accession>
<evidence type="ECO:0000313" key="3">
    <source>
        <dbReference type="EMBL" id="CAL6040348.1"/>
    </source>
</evidence>
<proteinExistence type="predicted"/>
<feature type="coiled-coil region" evidence="1">
    <location>
        <begin position="118"/>
        <end position="223"/>
    </location>
</feature>
<evidence type="ECO:0000313" key="2">
    <source>
        <dbReference type="EMBL" id="CAI9947458.1"/>
    </source>
</evidence>
<dbReference type="EMBL" id="CATOUU010000776">
    <property type="protein sequence ID" value="CAI9947458.1"/>
    <property type="molecule type" value="Genomic_DNA"/>
</dbReference>
<gene>
    <name evidence="2" type="ORF">HINF_LOCUS35103</name>
    <name evidence="3" type="ORF">HINF_LOCUS38291</name>
</gene>
<keyword evidence="1" id="KW-0175">Coiled coil</keyword>
<protein>
    <submittedName>
        <fullName evidence="3">Hypothetical_protein</fullName>
    </submittedName>
</protein>
<sequence length="260" mass="31141">MKYLNLEIKDQHEDIQTTLIKQEYELVNNPVVQFVNNRTRELTLELTLKQMMLDGQKDNDQKAAQTIYQQKIRIQELEKFLIDEKIQHEQITNQKGQAQQNELTKCKLEIEEMKVQYAKDLKLQQLKHQKEIERLKQTIEADKQNEQQIIALQQQQNVLQIDINDTVANQLQQECNQLKQQLLDEKQNHDDQYAIMVDQLQRKNQRQAEIQKLLNEEKTLRLQYFQNRVVMNKVLQYYSLKVKISPFIIIQVPQKSKQKS</sequence>
<dbReference type="Proteomes" id="UP001642409">
    <property type="component" value="Unassembled WGS sequence"/>
</dbReference>
<reference evidence="2" key="1">
    <citation type="submission" date="2023-06" db="EMBL/GenBank/DDBJ databases">
        <authorList>
            <person name="Kurt Z."/>
        </authorList>
    </citation>
    <scope>NUCLEOTIDE SEQUENCE</scope>
</reference>
<dbReference type="EMBL" id="CAXDID020000145">
    <property type="protein sequence ID" value="CAL6040348.1"/>
    <property type="molecule type" value="Genomic_DNA"/>
</dbReference>
<dbReference type="AlphaFoldDB" id="A0AA86UR02"/>
<reference evidence="3 4" key="2">
    <citation type="submission" date="2024-07" db="EMBL/GenBank/DDBJ databases">
        <authorList>
            <person name="Akdeniz Z."/>
        </authorList>
    </citation>
    <scope>NUCLEOTIDE SEQUENCE [LARGE SCALE GENOMIC DNA]</scope>
</reference>
<name>A0AA86UR02_9EUKA</name>
<comment type="caution">
    <text evidence="2">The sequence shown here is derived from an EMBL/GenBank/DDBJ whole genome shotgun (WGS) entry which is preliminary data.</text>
</comment>
<evidence type="ECO:0000313" key="4">
    <source>
        <dbReference type="Proteomes" id="UP001642409"/>
    </source>
</evidence>
<keyword evidence="4" id="KW-1185">Reference proteome</keyword>
<evidence type="ECO:0000256" key="1">
    <source>
        <dbReference type="SAM" id="Coils"/>
    </source>
</evidence>
<organism evidence="2">
    <name type="scientific">Hexamita inflata</name>
    <dbReference type="NCBI Taxonomy" id="28002"/>
    <lineage>
        <taxon>Eukaryota</taxon>
        <taxon>Metamonada</taxon>
        <taxon>Diplomonadida</taxon>
        <taxon>Hexamitidae</taxon>
        <taxon>Hexamitinae</taxon>
        <taxon>Hexamita</taxon>
    </lineage>
</organism>